<feature type="transmembrane region" description="Helical" evidence="5">
    <location>
        <begin position="21"/>
        <end position="40"/>
    </location>
</feature>
<accession>A0A067Q7V9</accession>
<dbReference type="PANTHER" id="PTHR10783">
    <property type="entry name" value="XENOTROPIC AND POLYTROPIC RETROVIRUS RECEPTOR 1-RELATED"/>
    <property type="match status" value="1"/>
</dbReference>
<dbReference type="Pfam" id="PF03124">
    <property type="entry name" value="EXS"/>
    <property type="match status" value="1"/>
</dbReference>
<dbReference type="STRING" id="933084.A0A067Q7V9"/>
<evidence type="ECO:0000313" key="8">
    <source>
        <dbReference type="Proteomes" id="UP000027265"/>
    </source>
</evidence>
<evidence type="ECO:0000259" key="6">
    <source>
        <dbReference type="PROSITE" id="PS51380"/>
    </source>
</evidence>
<evidence type="ECO:0000256" key="3">
    <source>
        <dbReference type="ARBA" id="ARBA00022989"/>
    </source>
</evidence>
<feature type="domain" description="EXS" evidence="6">
    <location>
        <begin position="1"/>
        <end position="151"/>
    </location>
</feature>
<dbReference type="GO" id="GO:0006817">
    <property type="term" value="P:phosphate ion transport"/>
    <property type="evidence" value="ECO:0007669"/>
    <property type="project" value="TreeGrafter"/>
</dbReference>
<dbReference type="GO" id="GO:0000822">
    <property type="term" value="F:inositol hexakisphosphate binding"/>
    <property type="evidence" value="ECO:0007669"/>
    <property type="project" value="TreeGrafter"/>
</dbReference>
<name>A0A067Q7V9_9AGAM</name>
<gene>
    <name evidence="7" type="ORF">JAAARDRAFT_128693</name>
</gene>
<keyword evidence="8" id="KW-1185">Reference proteome</keyword>
<dbReference type="GO" id="GO:0016036">
    <property type="term" value="P:cellular response to phosphate starvation"/>
    <property type="evidence" value="ECO:0007669"/>
    <property type="project" value="TreeGrafter"/>
</dbReference>
<dbReference type="HOGENOM" id="CLU_1691055_0_0_1"/>
<dbReference type="GO" id="GO:0005794">
    <property type="term" value="C:Golgi apparatus"/>
    <property type="evidence" value="ECO:0007669"/>
    <property type="project" value="TreeGrafter"/>
</dbReference>
<evidence type="ECO:0000256" key="2">
    <source>
        <dbReference type="ARBA" id="ARBA00022692"/>
    </source>
</evidence>
<keyword evidence="2 5" id="KW-0812">Transmembrane</keyword>
<reference evidence="8" key="1">
    <citation type="journal article" date="2014" name="Proc. Natl. Acad. Sci. U.S.A.">
        <title>Extensive sampling of basidiomycete genomes demonstrates inadequacy of the white-rot/brown-rot paradigm for wood decay fungi.</title>
        <authorList>
            <person name="Riley R."/>
            <person name="Salamov A.A."/>
            <person name="Brown D.W."/>
            <person name="Nagy L.G."/>
            <person name="Floudas D."/>
            <person name="Held B.W."/>
            <person name="Levasseur A."/>
            <person name="Lombard V."/>
            <person name="Morin E."/>
            <person name="Otillar R."/>
            <person name="Lindquist E.A."/>
            <person name="Sun H."/>
            <person name="LaButti K.M."/>
            <person name="Schmutz J."/>
            <person name="Jabbour D."/>
            <person name="Luo H."/>
            <person name="Baker S.E."/>
            <person name="Pisabarro A.G."/>
            <person name="Walton J.D."/>
            <person name="Blanchette R.A."/>
            <person name="Henrissat B."/>
            <person name="Martin F."/>
            <person name="Cullen D."/>
            <person name="Hibbett D.S."/>
            <person name="Grigoriev I.V."/>
        </authorList>
    </citation>
    <scope>NUCLEOTIDE SEQUENCE [LARGE SCALE GENOMIC DNA]</scope>
    <source>
        <strain evidence="8">MUCL 33604</strain>
    </source>
</reference>
<dbReference type="GO" id="GO:0005886">
    <property type="term" value="C:plasma membrane"/>
    <property type="evidence" value="ECO:0007669"/>
    <property type="project" value="TreeGrafter"/>
</dbReference>
<keyword evidence="4 5" id="KW-0472">Membrane</keyword>
<dbReference type="AlphaFoldDB" id="A0A067Q7V9"/>
<evidence type="ECO:0000256" key="4">
    <source>
        <dbReference type="ARBA" id="ARBA00023136"/>
    </source>
</evidence>
<proteinExistence type="predicted"/>
<dbReference type="PROSITE" id="PS51380">
    <property type="entry name" value="EXS"/>
    <property type="match status" value="1"/>
</dbReference>
<feature type="non-terminal residue" evidence="7">
    <location>
        <position position="1"/>
    </location>
</feature>
<dbReference type="InterPro" id="IPR004342">
    <property type="entry name" value="EXS_C"/>
</dbReference>
<dbReference type="Proteomes" id="UP000027265">
    <property type="component" value="Unassembled WGS sequence"/>
</dbReference>
<evidence type="ECO:0000256" key="1">
    <source>
        <dbReference type="ARBA" id="ARBA00004141"/>
    </source>
</evidence>
<evidence type="ECO:0000256" key="5">
    <source>
        <dbReference type="SAM" id="Phobius"/>
    </source>
</evidence>
<protein>
    <recommendedName>
        <fullName evidence="6">EXS domain-containing protein</fullName>
    </recommendedName>
</protein>
<keyword evidence="3 5" id="KW-1133">Transmembrane helix</keyword>
<evidence type="ECO:0000313" key="7">
    <source>
        <dbReference type="EMBL" id="KDQ58686.1"/>
    </source>
</evidence>
<comment type="subcellular location">
    <subcellularLocation>
        <location evidence="1">Membrane</location>
        <topology evidence="1">Multi-pass membrane protein</topology>
    </subcellularLocation>
</comment>
<dbReference type="InParanoid" id="A0A067Q7V9"/>
<dbReference type="EMBL" id="KL197717">
    <property type="protein sequence ID" value="KDQ58686.1"/>
    <property type="molecule type" value="Genomic_DNA"/>
</dbReference>
<feature type="transmembrane region" description="Helical" evidence="5">
    <location>
        <begin position="70"/>
        <end position="92"/>
    </location>
</feature>
<dbReference type="OrthoDB" id="9970435at2759"/>
<organism evidence="7 8">
    <name type="scientific">Jaapia argillacea MUCL 33604</name>
    <dbReference type="NCBI Taxonomy" id="933084"/>
    <lineage>
        <taxon>Eukaryota</taxon>
        <taxon>Fungi</taxon>
        <taxon>Dikarya</taxon>
        <taxon>Basidiomycota</taxon>
        <taxon>Agaricomycotina</taxon>
        <taxon>Agaricomycetes</taxon>
        <taxon>Agaricomycetidae</taxon>
        <taxon>Jaapiales</taxon>
        <taxon>Jaapiaceae</taxon>
        <taxon>Jaapia</taxon>
    </lineage>
</organism>
<dbReference type="PANTHER" id="PTHR10783:SF103">
    <property type="entry name" value="SOLUTE CARRIER FAMILY 53 MEMBER 1"/>
    <property type="match status" value="1"/>
</dbReference>
<sequence length="191" mass="22708">GMVMYGFYFNWRHQGSFSGRGVSFALYCLFATAYACYAASWDFLMDWSVLKPHVQHRWLRQDILYSDHVYMYYFAIISNIFIRFIWVIYIPIRGPNAVLRTFIAAMLEMLRRWQWNFYRLENEHLGNVDQYRVTREVPLPYTIEDEAVHDEKDGDEEGVRSRFWRRKQSSSLDAARGSVDDVGRKVVDSQG</sequence>